<dbReference type="Gene3D" id="3.40.50.10190">
    <property type="entry name" value="BRCT domain"/>
    <property type="match status" value="1"/>
</dbReference>
<organism evidence="3 4">
    <name type="scientific">Skeletonema marinoi</name>
    <dbReference type="NCBI Taxonomy" id="267567"/>
    <lineage>
        <taxon>Eukaryota</taxon>
        <taxon>Sar</taxon>
        <taxon>Stramenopiles</taxon>
        <taxon>Ochrophyta</taxon>
        <taxon>Bacillariophyta</taxon>
        <taxon>Coscinodiscophyceae</taxon>
        <taxon>Thalassiosirophycidae</taxon>
        <taxon>Thalassiosirales</taxon>
        <taxon>Skeletonemataceae</taxon>
        <taxon>Skeletonema</taxon>
        <taxon>Skeletonema marinoi-dohrnii complex</taxon>
    </lineage>
</organism>
<dbReference type="PROSITE" id="PS50172">
    <property type="entry name" value="BRCT"/>
    <property type="match status" value="1"/>
</dbReference>
<dbReference type="InterPro" id="IPR001357">
    <property type="entry name" value="BRCT_dom"/>
</dbReference>
<feature type="domain" description="BRCT" evidence="2">
    <location>
        <begin position="98"/>
        <end position="206"/>
    </location>
</feature>
<feature type="compositionally biased region" description="Low complexity" evidence="1">
    <location>
        <begin position="219"/>
        <end position="244"/>
    </location>
</feature>
<keyword evidence="4" id="KW-1185">Reference proteome</keyword>
<dbReference type="Pfam" id="PF00533">
    <property type="entry name" value="BRCT"/>
    <property type="match status" value="1"/>
</dbReference>
<dbReference type="SUPFAM" id="SSF52113">
    <property type="entry name" value="BRCT domain"/>
    <property type="match status" value="1"/>
</dbReference>
<reference evidence="3" key="1">
    <citation type="submission" date="2023-06" db="EMBL/GenBank/DDBJ databases">
        <title>Survivors Of The Sea: Transcriptome response of Skeletonema marinoi to long-term dormancy.</title>
        <authorList>
            <person name="Pinder M.I.M."/>
            <person name="Kourtchenko O."/>
            <person name="Robertson E.K."/>
            <person name="Larsson T."/>
            <person name="Maumus F."/>
            <person name="Osuna-Cruz C.M."/>
            <person name="Vancaester E."/>
            <person name="Stenow R."/>
            <person name="Vandepoele K."/>
            <person name="Ploug H."/>
            <person name="Bruchert V."/>
            <person name="Godhe A."/>
            <person name="Topel M."/>
        </authorList>
    </citation>
    <scope>NUCLEOTIDE SEQUENCE</scope>
    <source>
        <strain evidence="3">R05AC</strain>
    </source>
</reference>
<evidence type="ECO:0000259" key="2">
    <source>
        <dbReference type="PROSITE" id="PS50172"/>
    </source>
</evidence>
<comment type="caution">
    <text evidence="3">The sequence shown here is derived from an EMBL/GenBank/DDBJ whole genome shotgun (WGS) entry which is preliminary data.</text>
</comment>
<evidence type="ECO:0000313" key="3">
    <source>
        <dbReference type="EMBL" id="KAK1745132.1"/>
    </source>
</evidence>
<proteinExistence type="predicted"/>
<evidence type="ECO:0000313" key="4">
    <source>
        <dbReference type="Proteomes" id="UP001224775"/>
    </source>
</evidence>
<feature type="region of interest" description="Disordered" evidence="1">
    <location>
        <begin position="212"/>
        <end position="251"/>
    </location>
</feature>
<gene>
    <name evidence="3" type="ORF">QTG54_004423</name>
</gene>
<dbReference type="InterPro" id="IPR036420">
    <property type="entry name" value="BRCT_dom_sf"/>
</dbReference>
<dbReference type="AlphaFoldDB" id="A0AAD8YGY9"/>
<name>A0AAD8YGY9_9STRA</name>
<sequence>MYQSFCASIELMMSSASNNNHSGGNFTVEGNDVPSATEYSKYRQAKALDDIIRATQHLTERERQAVFQLAQNPHMFCPDIRPTPTNNNTLPNLGSNPNATNVMQGVVARLSGFSDRDKVKYHGLIENMGGSFKHELGADHHISHLIISPEEVHASAAYSFLKRKIDDDHVSQVEKEWATRVKIVTPEWVLACWTSNQHVEETQYLAVPPSNSLETHIQSSPNPSMTTTTSIDPTTPSPMTTDTSQLDKVLR</sequence>
<protein>
    <recommendedName>
        <fullName evidence="2">BRCT domain-containing protein</fullName>
    </recommendedName>
</protein>
<dbReference type="EMBL" id="JATAAI010000006">
    <property type="protein sequence ID" value="KAK1745132.1"/>
    <property type="molecule type" value="Genomic_DNA"/>
</dbReference>
<accession>A0AAD8YGY9</accession>
<dbReference type="Proteomes" id="UP001224775">
    <property type="component" value="Unassembled WGS sequence"/>
</dbReference>
<evidence type="ECO:0000256" key="1">
    <source>
        <dbReference type="SAM" id="MobiDB-lite"/>
    </source>
</evidence>